<feature type="domain" description="RDD" evidence="7">
    <location>
        <begin position="14"/>
        <end position="179"/>
    </location>
</feature>
<evidence type="ECO:0000313" key="8">
    <source>
        <dbReference type="EMBL" id="TDO98962.1"/>
    </source>
</evidence>
<evidence type="ECO:0000256" key="2">
    <source>
        <dbReference type="ARBA" id="ARBA00022475"/>
    </source>
</evidence>
<keyword evidence="2" id="KW-1003">Cell membrane</keyword>
<evidence type="ECO:0000313" key="9">
    <source>
        <dbReference type="Proteomes" id="UP000294656"/>
    </source>
</evidence>
<reference evidence="8 9" key="1">
    <citation type="submission" date="2019-03" db="EMBL/GenBank/DDBJ databases">
        <title>Genomic Encyclopedia of Type Strains, Phase III (KMG-III): the genomes of soil and plant-associated and newly described type strains.</title>
        <authorList>
            <person name="Whitman W."/>
        </authorList>
    </citation>
    <scope>NUCLEOTIDE SEQUENCE [LARGE SCALE GENOMIC DNA]</scope>
    <source>
        <strain evidence="8 9">CECT 7378</strain>
    </source>
</reference>
<dbReference type="PANTHER" id="PTHR36115">
    <property type="entry name" value="PROLINE-RICH ANTIGEN HOMOLOG-RELATED"/>
    <property type="match status" value="1"/>
</dbReference>
<feature type="transmembrane region" description="Helical" evidence="6">
    <location>
        <begin position="21"/>
        <end position="41"/>
    </location>
</feature>
<keyword evidence="3 6" id="KW-0812">Transmembrane</keyword>
<sequence>MEFSPIEKNGFNAYAGFWKRFCAGIVDTIVLIPVVIIFFYLESISISGAMIVAFISSALYSAYCVYFHYRYGATLGKMVSKIKVTNLDGSSINLRKAILRSSVDIGFAVLMVTAQIIAISHATPEEYLSAGWMERVEYITPLYPSWFGLVTIGSNVWVWGEFFVLLLNKRKRAIHDFIADTVVIKREYAEQDAQLRDNALRTS</sequence>
<dbReference type="Proteomes" id="UP000294656">
    <property type="component" value="Unassembled WGS sequence"/>
</dbReference>
<dbReference type="InterPro" id="IPR051791">
    <property type="entry name" value="Pra-immunoreactive"/>
</dbReference>
<dbReference type="PANTHER" id="PTHR36115:SF4">
    <property type="entry name" value="MEMBRANE PROTEIN"/>
    <property type="match status" value="1"/>
</dbReference>
<dbReference type="EMBL" id="SNXC01000010">
    <property type="protein sequence ID" value="TDO98962.1"/>
    <property type="molecule type" value="Genomic_DNA"/>
</dbReference>
<dbReference type="AlphaFoldDB" id="A0A4V3CGT7"/>
<evidence type="ECO:0000256" key="4">
    <source>
        <dbReference type="ARBA" id="ARBA00022989"/>
    </source>
</evidence>
<dbReference type="GO" id="GO:0005886">
    <property type="term" value="C:plasma membrane"/>
    <property type="evidence" value="ECO:0007669"/>
    <property type="project" value="UniProtKB-SubCell"/>
</dbReference>
<dbReference type="RefSeq" id="WP_133503179.1">
    <property type="nucleotide sequence ID" value="NZ_SNXC01000010.1"/>
</dbReference>
<feature type="transmembrane region" description="Helical" evidence="6">
    <location>
        <begin position="105"/>
        <end position="123"/>
    </location>
</feature>
<feature type="transmembrane region" description="Helical" evidence="6">
    <location>
        <begin position="47"/>
        <end position="69"/>
    </location>
</feature>
<evidence type="ECO:0000256" key="6">
    <source>
        <dbReference type="SAM" id="Phobius"/>
    </source>
</evidence>
<organism evidence="8 9">
    <name type="scientific">Marinomonas balearica</name>
    <dbReference type="NCBI Taxonomy" id="491947"/>
    <lineage>
        <taxon>Bacteria</taxon>
        <taxon>Pseudomonadati</taxon>
        <taxon>Pseudomonadota</taxon>
        <taxon>Gammaproteobacteria</taxon>
        <taxon>Oceanospirillales</taxon>
        <taxon>Oceanospirillaceae</taxon>
        <taxon>Marinomonas</taxon>
    </lineage>
</organism>
<keyword evidence="9" id="KW-1185">Reference proteome</keyword>
<accession>A0A4V3CGT7</accession>
<evidence type="ECO:0000256" key="5">
    <source>
        <dbReference type="ARBA" id="ARBA00023136"/>
    </source>
</evidence>
<dbReference type="Pfam" id="PF06271">
    <property type="entry name" value="RDD"/>
    <property type="match status" value="1"/>
</dbReference>
<evidence type="ECO:0000256" key="1">
    <source>
        <dbReference type="ARBA" id="ARBA00004651"/>
    </source>
</evidence>
<evidence type="ECO:0000259" key="7">
    <source>
        <dbReference type="Pfam" id="PF06271"/>
    </source>
</evidence>
<name>A0A4V3CGT7_9GAMM</name>
<keyword evidence="5 6" id="KW-0472">Membrane</keyword>
<feature type="transmembrane region" description="Helical" evidence="6">
    <location>
        <begin position="143"/>
        <end position="167"/>
    </location>
</feature>
<comment type="subcellular location">
    <subcellularLocation>
        <location evidence="1">Cell membrane</location>
        <topology evidence="1">Multi-pass membrane protein</topology>
    </subcellularLocation>
</comment>
<keyword evidence="4 6" id="KW-1133">Transmembrane helix</keyword>
<evidence type="ECO:0000256" key="3">
    <source>
        <dbReference type="ARBA" id="ARBA00022692"/>
    </source>
</evidence>
<proteinExistence type="predicted"/>
<gene>
    <name evidence="8" type="ORF">DFP79_1386</name>
</gene>
<protein>
    <submittedName>
        <fullName evidence="8">Putative RDD family membrane protein YckC</fullName>
    </submittedName>
</protein>
<comment type="caution">
    <text evidence="8">The sequence shown here is derived from an EMBL/GenBank/DDBJ whole genome shotgun (WGS) entry which is preliminary data.</text>
</comment>
<dbReference type="OrthoDB" id="8612316at2"/>
<dbReference type="InterPro" id="IPR010432">
    <property type="entry name" value="RDD"/>
</dbReference>